<dbReference type="EMBL" id="JAIWYP010000003">
    <property type="protein sequence ID" value="KAH3851261.1"/>
    <property type="molecule type" value="Genomic_DNA"/>
</dbReference>
<protein>
    <submittedName>
        <fullName evidence="1">Uncharacterized protein</fullName>
    </submittedName>
</protein>
<evidence type="ECO:0000313" key="2">
    <source>
        <dbReference type="Proteomes" id="UP000828390"/>
    </source>
</evidence>
<name>A0A9D4L6B1_DREPO</name>
<keyword evidence="2" id="KW-1185">Reference proteome</keyword>
<reference evidence="1" key="1">
    <citation type="journal article" date="2019" name="bioRxiv">
        <title>The Genome of the Zebra Mussel, Dreissena polymorpha: A Resource for Invasive Species Research.</title>
        <authorList>
            <person name="McCartney M.A."/>
            <person name="Auch B."/>
            <person name="Kono T."/>
            <person name="Mallez S."/>
            <person name="Zhang Y."/>
            <person name="Obille A."/>
            <person name="Becker A."/>
            <person name="Abrahante J.E."/>
            <person name="Garbe J."/>
            <person name="Badalamenti J.P."/>
            <person name="Herman A."/>
            <person name="Mangelson H."/>
            <person name="Liachko I."/>
            <person name="Sullivan S."/>
            <person name="Sone E.D."/>
            <person name="Koren S."/>
            <person name="Silverstein K.A.T."/>
            <person name="Beckman K.B."/>
            <person name="Gohl D.M."/>
        </authorList>
    </citation>
    <scope>NUCLEOTIDE SEQUENCE</scope>
    <source>
        <strain evidence="1">Duluth1</strain>
        <tissue evidence="1">Whole animal</tissue>
    </source>
</reference>
<dbReference type="PANTHER" id="PTHR33244">
    <property type="entry name" value="INTEGRASE CATALYTIC DOMAIN-CONTAINING PROTEIN-RELATED"/>
    <property type="match status" value="1"/>
</dbReference>
<organism evidence="1 2">
    <name type="scientific">Dreissena polymorpha</name>
    <name type="common">Zebra mussel</name>
    <name type="synonym">Mytilus polymorpha</name>
    <dbReference type="NCBI Taxonomy" id="45954"/>
    <lineage>
        <taxon>Eukaryota</taxon>
        <taxon>Metazoa</taxon>
        <taxon>Spiralia</taxon>
        <taxon>Lophotrochozoa</taxon>
        <taxon>Mollusca</taxon>
        <taxon>Bivalvia</taxon>
        <taxon>Autobranchia</taxon>
        <taxon>Heteroconchia</taxon>
        <taxon>Euheterodonta</taxon>
        <taxon>Imparidentia</taxon>
        <taxon>Neoheterodontei</taxon>
        <taxon>Myida</taxon>
        <taxon>Dreissenoidea</taxon>
        <taxon>Dreissenidae</taxon>
        <taxon>Dreissena</taxon>
    </lineage>
</organism>
<dbReference type="Proteomes" id="UP000828390">
    <property type="component" value="Unassembled WGS sequence"/>
</dbReference>
<gene>
    <name evidence="1" type="ORF">DPMN_093741</name>
</gene>
<reference evidence="1" key="2">
    <citation type="submission" date="2020-11" db="EMBL/GenBank/DDBJ databases">
        <authorList>
            <person name="McCartney M.A."/>
            <person name="Auch B."/>
            <person name="Kono T."/>
            <person name="Mallez S."/>
            <person name="Becker A."/>
            <person name="Gohl D.M."/>
            <person name="Silverstein K.A.T."/>
            <person name="Koren S."/>
            <person name="Bechman K.B."/>
            <person name="Herman A."/>
            <person name="Abrahante J.E."/>
            <person name="Garbe J."/>
        </authorList>
    </citation>
    <scope>NUCLEOTIDE SEQUENCE</scope>
    <source>
        <strain evidence="1">Duluth1</strain>
        <tissue evidence="1">Whole animal</tissue>
    </source>
</reference>
<proteinExistence type="predicted"/>
<dbReference type="PANTHER" id="PTHR33244:SF3">
    <property type="entry name" value="PEPTIDASE A2 DOMAIN-CONTAINING PROTEIN"/>
    <property type="match status" value="1"/>
</dbReference>
<evidence type="ECO:0000313" key="1">
    <source>
        <dbReference type="EMBL" id="KAH3851261.1"/>
    </source>
</evidence>
<accession>A0A9D4L6B1</accession>
<sequence>MLSVRQHFDIDKHRQKFNYDQRRGAKELPPLEPGASVRCSPKAVSKVWAPGTVTKQFKKQRSRVVESGGRLLRRNRKHLRASTDITNYSKGMDFLDDTIVAPDFPVNIPKSTQVQPKHHNKDISHIPNVLPSSCSGDSAGYKF</sequence>
<dbReference type="AlphaFoldDB" id="A0A9D4L6B1"/>
<comment type="caution">
    <text evidence="1">The sequence shown here is derived from an EMBL/GenBank/DDBJ whole genome shotgun (WGS) entry which is preliminary data.</text>
</comment>